<name>A0A6J5NYG4_9CAUD</name>
<accession>A0A6J5NYG4</accession>
<organism evidence="1">
    <name type="scientific">uncultured Caudovirales phage</name>
    <dbReference type="NCBI Taxonomy" id="2100421"/>
    <lineage>
        <taxon>Viruses</taxon>
        <taxon>Duplodnaviria</taxon>
        <taxon>Heunggongvirae</taxon>
        <taxon>Uroviricota</taxon>
        <taxon>Caudoviricetes</taxon>
        <taxon>Peduoviridae</taxon>
        <taxon>Maltschvirus</taxon>
        <taxon>Maltschvirus maltsch</taxon>
    </lineage>
</organism>
<gene>
    <name evidence="1" type="ORF">UFOVP828_77</name>
</gene>
<proteinExistence type="predicted"/>
<protein>
    <submittedName>
        <fullName evidence="1">Uncharacterized protein</fullName>
    </submittedName>
</protein>
<dbReference type="EMBL" id="LR796766">
    <property type="protein sequence ID" value="CAB4164700.1"/>
    <property type="molecule type" value="Genomic_DNA"/>
</dbReference>
<reference evidence="1" key="1">
    <citation type="submission" date="2020-04" db="EMBL/GenBank/DDBJ databases">
        <authorList>
            <person name="Chiriac C."/>
            <person name="Salcher M."/>
            <person name="Ghai R."/>
            <person name="Kavagutti S V."/>
        </authorList>
    </citation>
    <scope>NUCLEOTIDE SEQUENCE</scope>
</reference>
<evidence type="ECO:0000313" key="1">
    <source>
        <dbReference type="EMBL" id="CAB4164700.1"/>
    </source>
</evidence>
<sequence>MTTCDICKTKINYDEDGGHIYNDGSVLCPPCEEEQ</sequence>